<name>A0A2U8W2Y7_9HYPH</name>
<reference evidence="2" key="1">
    <citation type="submission" date="2018-05" db="EMBL/GenBank/DDBJ databases">
        <title>Complete Genome Sequence of Methylobacterium sp. 17SD2-17.</title>
        <authorList>
            <person name="Srinivasan S."/>
        </authorList>
    </citation>
    <scope>NUCLEOTIDE SEQUENCE [LARGE SCALE GENOMIC DNA]</scope>
    <source>
        <strain evidence="2">17SD2-17</strain>
    </source>
</reference>
<keyword evidence="2" id="KW-1185">Reference proteome</keyword>
<dbReference type="KEGG" id="mets:DK389_07810"/>
<dbReference type="InterPro" id="IPR009354">
    <property type="entry name" value="Usg"/>
</dbReference>
<proteinExistence type="predicted"/>
<dbReference type="EMBL" id="CP029550">
    <property type="protein sequence ID" value="AWN40455.1"/>
    <property type="molecule type" value="Genomic_DNA"/>
</dbReference>
<dbReference type="AlphaFoldDB" id="A0A2U8W2Y7"/>
<dbReference type="Proteomes" id="UP000245926">
    <property type="component" value="Chromosome"/>
</dbReference>
<sequence length="90" mass="10625">MSVSPAFRRQLEGYSLTTAEILYHLPDHPHLLQSFVWQHHDLFPEFPELRRFLAFWQETLDGPLHSVKVAHSRLIKPAELRAIDGEFRLH</sequence>
<dbReference type="Pfam" id="PF06233">
    <property type="entry name" value="Usg"/>
    <property type="match status" value="1"/>
</dbReference>
<evidence type="ECO:0000313" key="2">
    <source>
        <dbReference type="Proteomes" id="UP000245926"/>
    </source>
</evidence>
<accession>A0A2U8W2Y7</accession>
<evidence type="ECO:0000313" key="1">
    <source>
        <dbReference type="EMBL" id="AWN40455.1"/>
    </source>
</evidence>
<dbReference type="OrthoDB" id="9811054at2"/>
<organism evidence="1 2">
    <name type="scientific">Methylobacterium durans</name>
    <dbReference type="NCBI Taxonomy" id="2202825"/>
    <lineage>
        <taxon>Bacteria</taxon>
        <taxon>Pseudomonadati</taxon>
        <taxon>Pseudomonadota</taxon>
        <taxon>Alphaproteobacteria</taxon>
        <taxon>Hyphomicrobiales</taxon>
        <taxon>Methylobacteriaceae</taxon>
        <taxon>Methylobacterium</taxon>
    </lineage>
</organism>
<protein>
    <submittedName>
        <fullName evidence="1">Aspartate-semialdehyde dehydrogenase</fullName>
    </submittedName>
</protein>
<dbReference type="RefSeq" id="WP_109888614.1">
    <property type="nucleotide sequence ID" value="NZ_CP029550.1"/>
</dbReference>
<gene>
    <name evidence="1" type="ORF">DK389_07810</name>
</gene>